<evidence type="ECO:0000256" key="4">
    <source>
        <dbReference type="ARBA" id="ARBA00022490"/>
    </source>
</evidence>
<dbReference type="InterPro" id="IPR054542">
    <property type="entry name" value="Cys_met_metab_PP"/>
</dbReference>
<keyword evidence="17" id="KW-1185">Reference proteome</keyword>
<evidence type="ECO:0000256" key="2">
    <source>
        <dbReference type="ARBA" id="ARBA00004496"/>
    </source>
</evidence>
<keyword evidence="7 13" id="KW-0663">Pyridoxal phosphate</keyword>
<comment type="subcellular location">
    <subcellularLocation>
        <location evidence="2">Cytoplasm</location>
    </subcellularLocation>
</comment>
<comment type="similarity">
    <text evidence="3 14">Belongs to the trans-sulfuration enzymes family.</text>
</comment>
<protein>
    <recommendedName>
        <fullName evidence="12">O-acetylhomoserine aminocarboxypropyltransferase</fullName>
        <ecNumber evidence="12">2.5.1.49</ecNumber>
    </recommendedName>
</protein>
<dbReference type="OrthoDB" id="3512640at2759"/>
<dbReference type="InterPro" id="IPR015422">
    <property type="entry name" value="PyrdxlP-dep_Trfase_small"/>
</dbReference>
<comment type="catalytic activity">
    <reaction evidence="10">
        <text>O-acetyl-L-homoserine + hydrogen sulfide = L-homocysteine + acetate</text>
        <dbReference type="Rhea" id="RHEA:27822"/>
        <dbReference type="ChEBI" id="CHEBI:29919"/>
        <dbReference type="ChEBI" id="CHEBI:30089"/>
        <dbReference type="ChEBI" id="CHEBI:57716"/>
        <dbReference type="ChEBI" id="CHEBI:58199"/>
        <dbReference type="EC" id="2.5.1.49"/>
    </reaction>
</comment>
<keyword evidence="5" id="KW-0028">Amino-acid biosynthesis</keyword>
<keyword evidence="6" id="KW-0808">Transferase</keyword>
<dbReference type="Gene3D" id="3.90.1150.10">
    <property type="entry name" value="Aspartate Aminotransferase, domain 1"/>
    <property type="match status" value="1"/>
</dbReference>
<dbReference type="InterPro" id="IPR015424">
    <property type="entry name" value="PyrdxlP-dep_Trfase"/>
</dbReference>
<name>A0A2C5Z0J1_9HYPO</name>
<evidence type="ECO:0000256" key="11">
    <source>
        <dbReference type="ARBA" id="ARBA00060627"/>
    </source>
</evidence>
<dbReference type="GO" id="GO:0004124">
    <property type="term" value="F:cysteine synthase activity"/>
    <property type="evidence" value="ECO:0007669"/>
    <property type="project" value="TreeGrafter"/>
</dbReference>
<dbReference type="InterPro" id="IPR006235">
    <property type="entry name" value="OAc-hSer/O-AcSer_sulfhydrylase"/>
</dbReference>
<gene>
    <name evidence="16" type="ORF">CDD82_5503</name>
</gene>
<dbReference type="CDD" id="cd00614">
    <property type="entry name" value="CGS_like"/>
    <property type="match status" value="1"/>
</dbReference>
<dbReference type="Proteomes" id="UP000224854">
    <property type="component" value="Unassembled WGS sequence"/>
</dbReference>
<dbReference type="PANTHER" id="PTHR43797">
    <property type="entry name" value="HOMOCYSTEINE/CYSTEINE SYNTHASE"/>
    <property type="match status" value="1"/>
</dbReference>
<dbReference type="SUPFAM" id="SSF53383">
    <property type="entry name" value="PLP-dependent transferases"/>
    <property type="match status" value="1"/>
</dbReference>
<evidence type="ECO:0000256" key="10">
    <source>
        <dbReference type="ARBA" id="ARBA00052629"/>
    </source>
</evidence>
<evidence type="ECO:0000256" key="12">
    <source>
        <dbReference type="ARBA" id="ARBA00066529"/>
    </source>
</evidence>
<evidence type="ECO:0000313" key="17">
    <source>
        <dbReference type="Proteomes" id="UP000224854"/>
    </source>
</evidence>
<dbReference type="FunFam" id="3.90.1150.10:FF:000083">
    <property type="entry name" value="O-acetylhomoserine sulfhydrylase"/>
    <property type="match status" value="1"/>
</dbReference>
<dbReference type="Gene3D" id="3.40.640.10">
    <property type="entry name" value="Type I PLP-dependent aspartate aminotransferase-like (Major domain)"/>
    <property type="match status" value="1"/>
</dbReference>
<dbReference type="AlphaFoldDB" id="A0A2C5Z0J1"/>
<comment type="cofactor">
    <cofactor evidence="1 14">
        <name>pyridoxal 5'-phosphate</name>
        <dbReference type="ChEBI" id="CHEBI:597326"/>
    </cofactor>
</comment>
<dbReference type="EC" id="2.5.1.49" evidence="12"/>
<evidence type="ECO:0000313" key="16">
    <source>
        <dbReference type="EMBL" id="PHH73383.1"/>
    </source>
</evidence>
<feature type="modified residue" description="N6-(pyridoxal phosphate)lysine" evidence="13">
    <location>
        <position position="215"/>
    </location>
</feature>
<accession>A0A2C5Z0J1</accession>
<keyword evidence="4" id="KW-0963">Cytoplasm</keyword>
<dbReference type="PROSITE" id="PS00868">
    <property type="entry name" value="CYS_MET_METAB_PP"/>
    <property type="match status" value="1"/>
</dbReference>
<organism evidence="16 17">
    <name type="scientific">Ophiocordyceps australis</name>
    <dbReference type="NCBI Taxonomy" id="1399860"/>
    <lineage>
        <taxon>Eukaryota</taxon>
        <taxon>Fungi</taxon>
        <taxon>Dikarya</taxon>
        <taxon>Ascomycota</taxon>
        <taxon>Pezizomycotina</taxon>
        <taxon>Sordariomycetes</taxon>
        <taxon>Hypocreomycetidae</taxon>
        <taxon>Hypocreales</taxon>
        <taxon>Ophiocordycipitaceae</taxon>
        <taxon>Ophiocordyceps</taxon>
    </lineage>
</organism>
<dbReference type="InterPro" id="IPR000277">
    <property type="entry name" value="Cys/Met-Metab_PyrdxlP-dep_enz"/>
</dbReference>
<dbReference type="InterPro" id="IPR015421">
    <property type="entry name" value="PyrdxlP-dep_Trfase_major"/>
</dbReference>
<comment type="caution">
    <text evidence="16">The sequence shown here is derived from an EMBL/GenBank/DDBJ whole genome shotgun (WGS) entry which is preliminary data.</text>
</comment>
<dbReference type="GO" id="GO:0019346">
    <property type="term" value="P:transsulfuration"/>
    <property type="evidence" value="ECO:0007669"/>
    <property type="project" value="InterPro"/>
</dbReference>
<comment type="catalytic activity">
    <reaction evidence="9">
        <text>O-acetyl-L-homoserine + methanethiol = L-methionine + acetate + H(+)</text>
        <dbReference type="Rhea" id="RHEA:10048"/>
        <dbReference type="ChEBI" id="CHEBI:15378"/>
        <dbReference type="ChEBI" id="CHEBI:16007"/>
        <dbReference type="ChEBI" id="CHEBI:30089"/>
        <dbReference type="ChEBI" id="CHEBI:57716"/>
        <dbReference type="ChEBI" id="CHEBI:57844"/>
        <dbReference type="EC" id="2.5.1.49"/>
    </reaction>
</comment>
<dbReference type="PIRSF" id="PIRSF001434">
    <property type="entry name" value="CGS"/>
    <property type="match status" value="1"/>
</dbReference>
<evidence type="ECO:0000256" key="3">
    <source>
        <dbReference type="ARBA" id="ARBA00009077"/>
    </source>
</evidence>
<dbReference type="GO" id="GO:0006535">
    <property type="term" value="P:cysteine biosynthetic process from serine"/>
    <property type="evidence" value="ECO:0007669"/>
    <property type="project" value="TreeGrafter"/>
</dbReference>
<evidence type="ECO:0000256" key="13">
    <source>
        <dbReference type="PIRSR" id="PIRSR001434-2"/>
    </source>
</evidence>
<evidence type="ECO:0000256" key="6">
    <source>
        <dbReference type="ARBA" id="ARBA00022679"/>
    </source>
</evidence>
<dbReference type="GO" id="GO:0003961">
    <property type="term" value="F:O-acetylhomoserine aminocarboxypropyltransferase activity"/>
    <property type="evidence" value="ECO:0007669"/>
    <property type="project" value="UniProtKB-EC"/>
</dbReference>
<dbReference type="Pfam" id="PF01053">
    <property type="entry name" value="Cys_Met_Meta_PP"/>
    <property type="match status" value="1"/>
</dbReference>
<proteinExistence type="inferred from homology"/>
<comment type="pathway">
    <text evidence="11">Amino-acid biosynthesis; L-methionine biosynthesis via de novo pathway; L-homocysteine from O-acetyl-L-homoserine.</text>
</comment>
<evidence type="ECO:0000256" key="8">
    <source>
        <dbReference type="ARBA" id="ARBA00023167"/>
    </source>
</evidence>
<keyword evidence="8" id="KW-0486">Methionine biosynthesis</keyword>
<dbReference type="GO" id="GO:0071269">
    <property type="term" value="P:L-homocysteine biosynthetic process"/>
    <property type="evidence" value="ECO:0007669"/>
    <property type="project" value="TreeGrafter"/>
</dbReference>
<evidence type="ECO:0000256" key="5">
    <source>
        <dbReference type="ARBA" id="ARBA00022605"/>
    </source>
</evidence>
<evidence type="ECO:0000256" key="14">
    <source>
        <dbReference type="RuleBase" id="RU362118"/>
    </source>
</evidence>
<evidence type="ECO:0000256" key="15">
    <source>
        <dbReference type="SAM" id="MobiDB-lite"/>
    </source>
</evidence>
<evidence type="ECO:0000256" key="7">
    <source>
        <dbReference type="ARBA" id="ARBA00022898"/>
    </source>
</evidence>
<feature type="region of interest" description="Disordered" evidence="15">
    <location>
        <begin position="442"/>
        <end position="463"/>
    </location>
</feature>
<evidence type="ECO:0000256" key="9">
    <source>
        <dbReference type="ARBA" id="ARBA00050655"/>
    </source>
</evidence>
<dbReference type="EMBL" id="NJEU01000509">
    <property type="protein sequence ID" value="PHH73383.1"/>
    <property type="molecule type" value="Genomic_DNA"/>
</dbReference>
<sequence length="463" mass="49799">MSEQIQNFETLQLHAGAAPDPTTNSRATPIYATTVAQSPTSSPQGRADPLFARATPLMTLPMARGFSPTNDVFEKRMAALEGGVAALGTSSGQSAQFIAINTLAHAGDNIVSTSNLYGGTYNQFKVFLPRLGIHTKFVQGDRPQDIAAAIDDSTKAVYVESIGNPRYNVPDLEAIAKVAHEKGVPLVVDNTFGAGGYFIRPIQHGADIVVHSATKWIGGHGTTIGGVIIDSGKFDWSKHAKRFPQFFEPSEGYHGLKFWDTFGAISFIIRARVEIQRDLGACMNPFAAQQLLLGVETLSLRAERHAQNSLALAQYLEKSPNVNWVSYPGLESHPYHQAAKKYLKRGFGGVLSFGVKGGGAAGSQVVDGFKLISNLANVGDAKTLAIHPWTTTHEQLSDEEKISSGVTEDLIRISVGIEHIDDIIADFEQSFKAASATTKHKEQKHEIQLVGRAGKTDGAPIAP</sequence>
<dbReference type="PANTHER" id="PTHR43797:SF2">
    <property type="entry name" value="HOMOCYSTEINE_CYSTEINE SYNTHASE"/>
    <property type="match status" value="1"/>
</dbReference>
<dbReference type="FunFam" id="3.40.640.10:FF:000035">
    <property type="entry name" value="O-succinylhomoserine sulfhydrylase"/>
    <property type="match status" value="1"/>
</dbReference>
<dbReference type="GO" id="GO:0005737">
    <property type="term" value="C:cytoplasm"/>
    <property type="evidence" value="ECO:0007669"/>
    <property type="project" value="UniProtKB-SubCell"/>
</dbReference>
<evidence type="ECO:0000256" key="1">
    <source>
        <dbReference type="ARBA" id="ARBA00001933"/>
    </source>
</evidence>
<dbReference type="NCBIfam" id="TIGR01326">
    <property type="entry name" value="OAH_OAS_sulfhy"/>
    <property type="match status" value="1"/>
</dbReference>
<reference evidence="16 17" key="1">
    <citation type="submission" date="2017-06" db="EMBL/GenBank/DDBJ databases">
        <title>Ant-infecting Ophiocordyceps genomes reveal a high diversity of potential behavioral manipulation genes and a possible major role for enterotoxins.</title>
        <authorList>
            <person name="De Bekker C."/>
            <person name="Evans H.C."/>
            <person name="Brachmann A."/>
            <person name="Hughes D.P."/>
        </authorList>
    </citation>
    <scope>NUCLEOTIDE SEQUENCE [LARGE SCALE GENOMIC DNA]</scope>
    <source>
        <strain evidence="16 17">1348a</strain>
    </source>
</reference>
<dbReference type="GO" id="GO:0030170">
    <property type="term" value="F:pyridoxal phosphate binding"/>
    <property type="evidence" value="ECO:0007669"/>
    <property type="project" value="InterPro"/>
</dbReference>